<protein>
    <submittedName>
        <fullName evidence="2">Uncharacterized protein</fullName>
    </submittedName>
</protein>
<name>A0ABD7YGJ4_9BURK</name>
<dbReference type="AlphaFoldDB" id="A0ABD7YGJ4"/>
<dbReference type="EMBL" id="CP090644">
    <property type="protein sequence ID" value="WFN23877.1"/>
    <property type="molecule type" value="Genomic_DNA"/>
</dbReference>
<dbReference type="RefSeq" id="WP_278068199.1">
    <property type="nucleotide sequence ID" value="NZ_CP090644.1"/>
</dbReference>
<evidence type="ECO:0000313" key="3">
    <source>
        <dbReference type="Proteomes" id="UP001220209"/>
    </source>
</evidence>
<keyword evidence="2" id="KW-0614">Plasmid</keyword>
<feature type="region of interest" description="Disordered" evidence="1">
    <location>
        <begin position="106"/>
        <end position="128"/>
    </location>
</feature>
<accession>A0ABD7YGJ4</accession>
<evidence type="ECO:0000256" key="1">
    <source>
        <dbReference type="SAM" id="MobiDB-lite"/>
    </source>
</evidence>
<organism evidence="2 3">
    <name type="scientific">Burkholderia contaminans</name>
    <dbReference type="NCBI Taxonomy" id="488447"/>
    <lineage>
        <taxon>Bacteria</taxon>
        <taxon>Pseudomonadati</taxon>
        <taxon>Pseudomonadota</taxon>
        <taxon>Betaproteobacteria</taxon>
        <taxon>Burkholderiales</taxon>
        <taxon>Burkholderiaceae</taxon>
        <taxon>Burkholderia</taxon>
        <taxon>Burkholderia cepacia complex</taxon>
    </lineage>
</organism>
<sequence length="166" mass="17323">MSSNSQRENAVSTIGLAVFGGRDLAAADHGLRNSGLRTEWVVRAGRRLRNGAGDARAATSAKSAGRALARWLGRVDGRDGGGRRARATQCVHCVWVDGPRRAAAAEWRGRRPARRQHESRGAGGSASGLVGPAVATVATAVLELRNASIALWLGGPRGAVAAEWRG</sequence>
<gene>
    <name evidence="2" type="ORF">LXE91_41410</name>
</gene>
<evidence type="ECO:0000313" key="2">
    <source>
        <dbReference type="EMBL" id="WFN23877.1"/>
    </source>
</evidence>
<proteinExistence type="predicted"/>
<reference evidence="2 3" key="1">
    <citation type="submission" date="2021-12" db="EMBL/GenBank/DDBJ databases">
        <title>Genomic and phenotypic characterization of three Burkholderia contaminans isolates recovered from different sources.</title>
        <authorList>
            <person name="Lopez De Volder A."/>
            <person name="Fan Y."/>
            <person name="Nunvar J."/>
            <person name="Herrera T."/>
            <person name="Timp W."/>
            <person name="Degrossi J."/>
        </authorList>
    </citation>
    <scope>NUCLEOTIDE SEQUENCE [LARGE SCALE GENOMIC DNA]</scope>
    <source>
        <strain evidence="2 3">LMG 23361</strain>
        <plasmid evidence="2 3">unnamed2</plasmid>
    </source>
</reference>
<geneLocation type="plasmid" evidence="2 3">
    <name>unnamed2</name>
</geneLocation>
<dbReference type="Proteomes" id="UP001220209">
    <property type="component" value="Plasmid unnamed2"/>
</dbReference>